<feature type="compositionally biased region" description="Basic and acidic residues" evidence="1">
    <location>
        <begin position="61"/>
        <end position="71"/>
    </location>
</feature>
<evidence type="ECO:0000313" key="3">
    <source>
        <dbReference type="Proteomes" id="UP000655044"/>
    </source>
</evidence>
<feature type="compositionally biased region" description="Basic residues" evidence="1">
    <location>
        <begin position="83"/>
        <end position="92"/>
    </location>
</feature>
<evidence type="ECO:0000313" key="2">
    <source>
        <dbReference type="EMBL" id="GIH88856.1"/>
    </source>
</evidence>
<evidence type="ECO:0008006" key="4">
    <source>
        <dbReference type="Google" id="ProtNLM"/>
    </source>
</evidence>
<dbReference type="EMBL" id="BOOI01000092">
    <property type="protein sequence ID" value="GIH88856.1"/>
    <property type="molecule type" value="Genomic_DNA"/>
</dbReference>
<protein>
    <recommendedName>
        <fullName evidence="4">Transposase</fullName>
    </recommendedName>
</protein>
<proteinExistence type="predicted"/>
<organism evidence="2 3">
    <name type="scientific">Planobispora rosea</name>
    <dbReference type="NCBI Taxonomy" id="35762"/>
    <lineage>
        <taxon>Bacteria</taxon>
        <taxon>Bacillati</taxon>
        <taxon>Actinomycetota</taxon>
        <taxon>Actinomycetes</taxon>
        <taxon>Streptosporangiales</taxon>
        <taxon>Streptosporangiaceae</taxon>
        <taxon>Planobispora</taxon>
    </lineage>
</organism>
<comment type="caution">
    <text evidence="2">The sequence shown here is derived from an EMBL/GenBank/DDBJ whole genome shotgun (WGS) entry which is preliminary data.</text>
</comment>
<feature type="compositionally biased region" description="Basic and acidic residues" evidence="1">
    <location>
        <begin position="125"/>
        <end position="136"/>
    </location>
</feature>
<name>A0A8J3S5U7_PLARO</name>
<reference evidence="2" key="1">
    <citation type="submission" date="2021-01" db="EMBL/GenBank/DDBJ databases">
        <title>Whole genome shotgun sequence of Planobispora rosea NBRC 15558.</title>
        <authorList>
            <person name="Komaki H."/>
            <person name="Tamura T."/>
        </authorList>
    </citation>
    <scope>NUCLEOTIDE SEQUENCE</scope>
    <source>
        <strain evidence="2">NBRC 15558</strain>
    </source>
</reference>
<feature type="region of interest" description="Disordered" evidence="1">
    <location>
        <begin position="61"/>
        <end position="144"/>
    </location>
</feature>
<gene>
    <name evidence="2" type="ORF">Pro02_72640</name>
</gene>
<accession>A0A8J3S5U7</accession>
<keyword evidence="3" id="KW-1185">Reference proteome</keyword>
<dbReference type="AlphaFoldDB" id="A0A8J3S5U7"/>
<dbReference type="Proteomes" id="UP000655044">
    <property type="component" value="Unassembled WGS sequence"/>
</dbReference>
<sequence>MQLPVVEAGDVGRIGLRTALAGLPLLRAAAEADRRWQSFLRRFDLEHTFRLFKQTLGWTRPELRSPRHPWEKPAPPARPTPARVRRGFRNLRVKAALPAGAPKPGRPGPGRPSGSKNRRPTTHYDVGKTVKRDRTLTARRQRTG</sequence>
<evidence type="ECO:0000256" key="1">
    <source>
        <dbReference type="SAM" id="MobiDB-lite"/>
    </source>
</evidence>